<feature type="region of interest" description="Disordered" evidence="1">
    <location>
        <begin position="1"/>
        <end position="43"/>
    </location>
</feature>
<comment type="caution">
    <text evidence="2">The sequence shown here is derived from an EMBL/GenBank/DDBJ whole genome shotgun (WGS) entry which is preliminary data.</text>
</comment>
<protein>
    <submittedName>
        <fullName evidence="2">Uncharacterized protein</fullName>
    </submittedName>
</protein>
<organism evidence="2 3">
    <name type="scientific">Datura stramonium</name>
    <name type="common">Jimsonweed</name>
    <name type="synonym">Common thornapple</name>
    <dbReference type="NCBI Taxonomy" id="4076"/>
    <lineage>
        <taxon>Eukaryota</taxon>
        <taxon>Viridiplantae</taxon>
        <taxon>Streptophyta</taxon>
        <taxon>Embryophyta</taxon>
        <taxon>Tracheophyta</taxon>
        <taxon>Spermatophyta</taxon>
        <taxon>Magnoliopsida</taxon>
        <taxon>eudicotyledons</taxon>
        <taxon>Gunneridae</taxon>
        <taxon>Pentapetalae</taxon>
        <taxon>asterids</taxon>
        <taxon>lamiids</taxon>
        <taxon>Solanales</taxon>
        <taxon>Solanaceae</taxon>
        <taxon>Solanoideae</taxon>
        <taxon>Datureae</taxon>
        <taxon>Datura</taxon>
    </lineage>
</organism>
<evidence type="ECO:0000256" key="1">
    <source>
        <dbReference type="SAM" id="MobiDB-lite"/>
    </source>
</evidence>
<dbReference type="EMBL" id="JACEIK010002328">
    <property type="protein sequence ID" value="MCD9560492.1"/>
    <property type="molecule type" value="Genomic_DNA"/>
</dbReference>
<accession>A0ABS8UQP0</accession>
<dbReference type="Proteomes" id="UP000823775">
    <property type="component" value="Unassembled WGS sequence"/>
</dbReference>
<keyword evidence="3" id="KW-1185">Reference proteome</keyword>
<evidence type="ECO:0000313" key="2">
    <source>
        <dbReference type="EMBL" id="MCD9560492.1"/>
    </source>
</evidence>
<name>A0ABS8UQP0_DATST</name>
<evidence type="ECO:0000313" key="3">
    <source>
        <dbReference type="Proteomes" id="UP000823775"/>
    </source>
</evidence>
<proteinExistence type="predicted"/>
<gene>
    <name evidence="2" type="ORF">HAX54_019178</name>
</gene>
<feature type="compositionally biased region" description="Polar residues" evidence="1">
    <location>
        <begin position="1"/>
        <end position="16"/>
    </location>
</feature>
<sequence>MGPTNSRELSKAFSSIRTERCDAPAGQSKETCDAPQEGSMEDCDMSPYQHIDTRSVLLCRHSEACYVQEVHCPKVHIKEKSESKKESQTKENEVGEVKAKENKKLYA</sequence>
<feature type="region of interest" description="Disordered" evidence="1">
    <location>
        <begin position="79"/>
        <end position="107"/>
    </location>
</feature>
<reference evidence="2 3" key="1">
    <citation type="journal article" date="2021" name="BMC Genomics">
        <title>Datura genome reveals duplications of psychoactive alkaloid biosynthetic genes and high mutation rate following tissue culture.</title>
        <authorList>
            <person name="Rajewski A."/>
            <person name="Carter-House D."/>
            <person name="Stajich J."/>
            <person name="Litt A."/>
        </authorList>
    </citation>
    <scope>NUCLEOTIDE SEQUENCE [LARGE SCALE GENOMIC DNA]</scope>
    <source>
        <strain evidence="2">AR-01</strain>
    </source>
</reference>